<dbReference type="Pfam" id="PF04545">
    <property type="entry name" value="Sigma70_r4"/>
    <property type="match status" value="1"/>
</dbReference>
<dbReference type="Proteomes" id="UP000265619">
    <property type="component" value="Unassembled WGS sequence"/>
</dbReference>
<dbReference type="CDD" id="cd06171">
    <property type="entry name" value="Sigma70_r4"/>
    <property type="match status" value="1"/>
</dbReference>
<evidence type="ECO:0000256" key="2">
    <source>
        <dbReference type="ARBA" id="ARBA00023082"/>
    </source>
</evidence>
<evidence type="ECO:0000259" key="6">
    <source>
        <dbReference type="Pfam" id="PF04542"/>
    </source>
</evidence>
<evidence type="ECO:0000256" key="5">
    <source>
        <dbReference type="SAM" id="MobiDB-lite"/>
    </source>
</evidence>
<dbReference type="InterPro" id="IPR000943">
    <property type="entry name" value="RNA_pol_sigma70"/>
</dbReference>
<dbReference type="SUPFAM" id="SSF88659">
    <property type="entry name" value="Sigma3 and sigma4 domains of RNA polymerase sigma factors"/>
    <property type="match status" value="1"/>
</dbReference>
<dbReference type="Pfam" id="PF04542">
    <property type="entry name" value="Sigma70_r2"/>
    <property type="match status" value="1"/>
</dbReference>
<sequence length="307" mass="33867">MARLSSALPLTPASFAGGAMDAPSTREAADAPPKGPDITAPLWVRWRAQGDEAARDALIRHYLPYARMMAAGLYGRRTTNDVEFEDYLQLARIGLIESVDRFDPSQGNQFNSFASKRVQGSMLNGLARLTEKNQQISVRSRLQQERLAAIKHEAAQDDADADMEDSSEGSVGTRRTGASDSRTADKLFKYLAEVGIGIALGVLLEDTGMVDAEAFDVEGASHVPSPEVSYFRKTEIRQLGTVLRGLVAQLSDQQRFVISHHYLQEIPFDEIAARMGVTRGRISQLHRQGLLRLRELLDKDARLDVSL</sequence>
<dbReference type="GO" id="GO:0016987">
    <property type="term" value="F:sigma factor activity"/>
    <property type="evidence" value="ECO:0007669"/>
    <property type="project" value="UniProtKB-KW"/>
</dbReference>
<dbReference type="RefSeq" id="WP_119554344.1">
    <property type="nucleotide sequence ID" value="NZ_QXMN01000017.1"/>
</dbReference>
<keyword evidence="4" id="KW-0804">Transcription</keyword>
<dbReference type="OrthoDB" id="8481770at2"/>
<organism evidence="8 9">
    <name type="scientific">Acidovorax cavernicola</name>
    <dbReference type="NCBI Taxonomy" id="1675792"/>
    <lineage>
        <taxon>Bacteria</taxon>
        <taxon>Pseudomonadati</taxon>
        <taxon>Pseudomonadota</taxon>
        <taxon>Betaproteobacteria</taxon>
        <taxon>Burkholderiales</taxon>
        <taxon>Comamonadaceae</taxon>
        <taxon>Acidovorax</taxon>
    </lineage>
</organism>
<reference evidence="8 9" key="1">
    <citation type="submission" date="2018-09" db="EMBL/GenBank/DDBJ databases">
        <title>Acidovorax cavernicola nov. sp. isolated from Gruta de las Maravillas (Aracena, Spain).</title>
        <authorList>
            <person name="Jurado V."/>
            <person name="Gutierrez-Patricio S."/>
            <person name="Gonzalez-Pimentel J.L."/>
            <person name="Miller A.Z."/>
            <person name="Laiz L."/>
            <person name="Saiz-Jimenez C."/>
        </authorList>
    </citation>
    <scope>NUCLEOTIDE SEQUENCE [LARGE SCALE GENOMIC DNA]</scope>
    <source>
        <strain evidence="8 9">1011MAR4D40.2</strain>
    </source>
</reference>
<feature type="domain" description="RNA polymerase sigma-70 region 2" evidence="6">
    <location>
        <begin position="58"/>
        <end position="128"/>
    </location>
</feature>
<name>A0A9X8D4N4_9BURK</name>
<keyword evidence="9" id="KW-1185">Reference proteome</keyword>
<dbReference type="PANTHER" id="PTHR30385:SF8">
    <property type="entry name" value="RNA POLYMERASE SIGMA-E FACTOR"/>
    <property type="match status" value="1"/>
</dbReference>
<dbReference type="EMBL" id="QXMN01000017">
    <property type="protein sequence ID" value="RIX79084.1"/>
    <property type="molecule type" value="Genomic_DNA"/>
</dbReference>
<dbReference type="GO" id="GO:0006352">
    <property type="term" value="P:DNA-templated transcription initiation"/>
    <property type="evidence" value="ECO:0007669"/>
    <property type="project" value="InterPro"/>
</dbReference>
<feature type="compositionally biased region" description="Acidic residues" evidence="5">
    <location>
        <begin position="156"/>
        <end position="167"/>
    </location>
</feature>
<dbReference type="PRINTS" id="PR00046">
    <property type="entry name" value="SIGMA70FCT"/>
</dbReference>
<keyword evidence="3" id="KW-0238">DNA-binding</keyword>
<accession>A0A9X8D4N4</accession>
<dbReference type="SUPFAM" id="SSF88946">
    <property type="entry name" value="Sigma2 domain of RNA polymerase sigma factors"/>
    <property type="match status" value="1"/>
</dbReference>
<evidence type="ECO:0000256" key="1">
    <source>
        <dbReference type="ARBA" id="ARBA00023015"/>
    </source>
</evidence>
<dbReference type="InterPro" id="IPR007630">
    <property type="entry name" value="RNA_pol_sigma70_r4"/>
</dbReference>
<dbReference type="Gene3D" id="1.10.1740.10">
    <property type="match status" value="1"/>
</dbReference>
<dbReference type="PANTHER" id="PTHR30385">
    <property type="entry name" value="SIGMA FACTOR F FLAGELLAR"/>
    <property type="match status" value="1"/>
</dbReference>
<evidence type="ECO:0000256" key="4">
    <source>
        <dbReference type="ARBA" id="ARBA00023163"/>
    </source>
</evidence>
<comment type="caution">
    <text evidence="8">The sequence shown here is derived from an EMBL/GenBank/DDBJ whole genome shotgun (WGS) entry which is preliminary data.</text>
</comment>
<dbReference type="Gene3D" id="1.20.140.160">
    <property type="match status" value="1"/>
</dbReference>
<keyword evidence="2" id="KW-0731">Sigma factor</keyword>
<gene>
    <name evidence="8" type="ORF">D3H34_15185</name>
</gene>
<dbReference type="GO" id="GO:0003677">
    <property type="term" value="F:DNA binding"/>
    <property type="evidence" value="ECO:0007669"/>
    <property type="project" value="UniProtKB-KW"/>
</dbReference>
<dbReference type="AlphaFoldDB" id="A0A9X8D4N4"/>
<dbReference type="InterPro" id="IPR013325">
    <property type="entry name" value="RNA_pol_sigma_r2"/>
</dbReference>
<feature type="region of interest" description="Disordered" evidence="5">
    <location>
        <begin position="153"/>
        <end position="178"/>
    </location>
</feature>
<evidence type="ECO:0000259" key="7">
    <source>
        <dbReference type="Pfam" id="PF04545"/>
    </source>
</evidence>
<dbReference type="InterPro" id="IPR013324">
    <property type="entry name" value="RNA_pol_sigma_r3/r4-like"/>
</dbReference>
<feature type="region of interest" description="Disordered" evidence="5">
    <location>
        <begin position="16"/>
        <end position="36"/>
    </location>
</feature>
<evidence type="ECO:0000256" key="3">
    <source>
        <dbReference type="ARBA" id="ARBA00023125"/>
    </source>
</evidence>
<evidence type="ECO:0000313" key="8">
    <source>
        <dbReference type="EMBL" id="RIX79084.1"/>
    </source>
</evidence>
<dbReference type="InterPro" id="IPR007627">
    <property type="entry name" value="RNA_pol_sigma70_r2"/>
</dbReference>
<feature type="domain" description="RNA polymerase sigma-70 region 4" evidence="7">
    <location>
        <begin position="248"/>
        <end position="295"/>
    </location>
</feature>
<protein>
    <submittedName>
        <fullName evidence="8">Sigma-70 family RNA polymerase sigma factor</fullName>
    </submittedName>
</protein>
<evidence type="ECO:0000313" key="9">
    <source>
        <dbReference type="Proteomes" id="UP000265619"/>
    </source>
</evidence>
<keyword evidence="1" id="KW-0805">Transcription regulation</keyword>
<dbReference type="InterPro" id="IPR014284">
    <property type="entry name" value="RNA_pol_sigma-70_dom"/>
</dbReference>
<proteinExistence type="predicted"/>
<dbReference type="NCBIfam" id="TIGR02937">
    <property type="entry name" value="sigma70-ECF"/>
    <property type="match status" value="1"/>
</dbReference>